<keyword evidence="12" id="KW-1185">Reference proteome</keyword>
<dbReference type="GO" id="GO:0005615">
    <property type="term" value="C:extracellular space"/>
    <property type="evidence" value="ECO:0007669"/>
    <property type="project" value="TreeGrafter"/>
</dbReference>
<comment type="catalytic activity">
    <reaction evidence="7">
        <text>acetylcholine + H2O = choline + acetate + H(+)</text>
        <dbReference type="Rhea" id="RHEA:17561"/>
        <dbReference type="ChEBI" id="CHEBI:15354"/>
        <dbReference type="ChEBI" id="CHEBI:15355"/>
        <dbReference type="ChEBI" id="CHEBI:15377"/>
        <dbReference type="ChEBI" id="CHEBI:15378"/>
        <dbReference type="ChEBI" id="CHEBI:30089"/>
        <dbReference type="EC" id="3.1.1.7"/>
    </reaction>
</comment>
<dbReference type="InterPro" id="IPR029058">
    <property type="entry name" value="AB_hydrolase_fold"/>
</dbReference>
<evidence type="ECO:0000256" key="6">
    <source>
        <dbReference type="ARBA" id="ARBA00023180"/>
    </source>
</evidence>
<dbReference type="Pfam" id="PF00135">
    <property type="entry name" value="COesterase"/>
    <property type="match status" value="1"/>
</dbReference>
<dbReference type="PROSITE" id="PS00122">
    <property type="entry name" value="CARBOXYLESTERASE_B_1"/>
    <property type="match status" value="1"/>
</dbReference>
<dbReference type="GO" id="GO:0003990">
    <property type="term" value="F:acetylcholinesterase activity"/>
    <property type="evidence" value="ECO:0007669"/>
    <property type="project" value="UniProtKB-EC"/>
</dbReference>
<dbReference type="InterPro" id="IPR050654">
    <property type="entry name" value="AChE-related_enzymes"/>
</dbReference>
<keyword evidence="6" id="KW-0325">Glycoprotein</keyword>
<evidence type="ECO:0000256" key="2">
    <source>
        <dbReference type="ARBA" id="ARBA00022487"/>
    </source>
</evidence>
<feature type="active site" description="Charge relay system" evidence="8">
    <location>
        <position position="452"/>
    </location>
</feature>
<dbReference type="GO" id="GO:0006581">
    <property type="term" value="P:acetylcholine catabolic process"/>
    <property type="evidence" value="ECO:0007669"/>
    <property type="project" value="TreeGrafter"/>
</dbReference>
<evidence type="ECO:0000313" key="12">
    <source>
        <dbReference type="Proteomes" id="UP000807504"/>
    </source>
</evidence>
<dbReference type="GO" id="GO:0019695">
    <property type="term" value="P:choline metabolic process"/>
    <property type="evidence" value="ECO:0007669"/>
    <property type="project" value="TreeGrafter"/>
</dbReference>
<evidence type="ECO:0000256" key="1">
    <source>
        <dbReference type="ARBA" id="ARBA00005964"/>
    </source>
</evidence>
<comment type="similarity">
    <text evidence="1 9">Belongs to the type-B carboxylesterase/lipase family.</text>
</comment>
<dbReference type="FunFam" id="3.40.50.1820:FF:000029">
    <property type="entry name" value="Acetylcholinesterase"/>
    <property type="match status" value="1"/>
</dbReference>
<dbReference type="InterPro" id="IPR019826">
    <property type="entry name" value="Carboxylesterase_B_AS"/>
</dbReference>
<dbReference type="GO" id="GO:0005886">
    <property type="term" value="C:plasma membrane"/>
    <property type="evidence" value="ECO:0007669"/>
    <property type="project" value="TreeGrafter"/>
</dbReference>
<keyword evidence="5" id="KW-1015">Disulfide bond</keyword>
<dbReference type="PANTHER" id="PTHR43918">
    <property type="entry name" value="ACETYLCHOLINESTERASE"/>
    <property type="match status" value="1"/>
</dbReference>
<keyword evidence="4" id="KW-0531">Neurotransmitter degradation</keyword>
<dbReference type="PRINTS" id="PR00878">
    <property type="entry name" value="CHOLNESTRASE"/>
</dbReference>
<sequence>MKIITLVYLIAILWPASGISGPVVTTPLGKIEGVISTFGVKPVKMFLGVPFAQPPLGNLRFLKPQPVQPWSDVYQAKTQPPACMQYSESPFPWYDNMTGKSEDCLYLNIYAPVSVGYKFAVIFWIYGGGFTFGSNRMEVYDARPLVAQGGVIVVTINYRLGALGFLTSNTSDAPGNMAMYDMLMALRWVNDYIEYFGGDKDRITIAGESAGSIAVSALCISPLSRGMFSRAIMQSASIIMFKYNELGYNLDLSERLAEAVGCATKNFTIYNHPTEVVQCLRTKNATYLTKTLWSFNPLSARSFFTQYGDEFLPNNAIDDIKNGNFQNVPLLAGDVGDEGAFQITTAHPDQFGFFGEKDPKVNKTYASSLLEGLFKNYTDPQKYIDFYLKDVPDEDYDLIRSQLSAAFGDSSILCETVYFAESYAERKNDVYYYFFTYRPSNSPWAKWMGAVHFEDVQFVFGRPVRVRSKEYDTKDIWVSEQVMKIWANFAKNGRPGVYPEWPKYSKENHTYYTIDTDTFGDLGTGPHLESCNMLRSYFGF</sequence>
<feature type="signal peptide" evidence="9">
    <location>
        <begin position="1"/>
        <end position="18"/>
    </location>
</feature>
<keyword evidence="3 9" id="KW-0378">Hydrolase</keyword>
<feature type="active site" description="Charge relay system" evidence="8">
    <location>
        <position position="338"/>
    </location>
</feature>
<name>A0A8T0EFM9_ARGBR</name>
<dbReference type="AlphaFoldDB" id="A0A8T0EFM9"/>
<evidence type="ECO:0000256" key="7">
    <source>
        <dbReference type="ARBA" id="ARBA00048484"/>
    </source>
</evidence>
<accession>A0A8T0EFM9</accession>
<reference evidence="11" key="2">
    <citation type="submission" date="2020-06" db="EMBL/GenBank/DDBJ databases">
        <authorList>
            <person name="Sheffer M."/>
        </authorList>
    </citation>
    <scope>NUCLEOTIDE SEQUENCE</scope>
</reference>
<dbReference type="SUPFAM" id="SSF53474">
    <property type="entry name" value="alpha/beta-Hydrolases"/>
    <property type="match status" value="1"/>
</dbReference>
<dbReference type="PANTHER" id="PTHR43918:SF4">
    <property type="entry name" value="CARBOXYLIC ESTER HYDROLASE"/>
    <property type="match status" value="1"/>
</dbReference>
<feature type="chain" id="PRO_5035962826" description="Carboxylic ester hydrolase" evidence="9">
    <location>
        <begin position="19"/>
        <end position="540"/>
    </location>
</feature>
<gene>
    <name evidence="11" type="ORF">HNY73_018863</name>
</gene>
<feature type="active site" description="Acyl-ester intermediate" evidence="8">
    <location>
        <position position="209"/>
    </location>
</feature>
<dbReference type="PROSITE" id="PS00941">
    <property type="entry name" value="CARBOXYLESTERASE_B_2"/>
    <property type="match status" value="1"/>
</dbReference>
<reference evidence="11" key="1">
    <citation type="journal article" date="2020" name="bioRxiv">
        <title>Chromosome-level reference genome of the European wasp spider Argiope bruennichi: a resource for studies on range expansion and evolutionary adaptation.</title>
        <authorList>
            <person name="Sheffer M.M."/>
            <person name="Hoppe A."/>
            <person name="Krehenwinkel H."/>
            <person name="Uhl G."/>
            <person name="Kuss A.W."/>
            <person name="Jensen L."/>
            <person name="Jensen C."/>
            <person name="Gillespie R.G."/>
            <person name="Hoff K.J."/>
            <person name="Prost S."/>
        </authorList>
    </citation>
    <scope>NUCLEOTIDE SEQUENCE</scope>
</reference>
<keyword evidence="9" id="KW-0732">Signal</keyword>
<dbReference type="Gene3D" id="3.40.50.1820">
    <property type="entry name" value="alpha/beta hydrolase"/>
    <property type="match status" value="1"/>
</dbReference>
<evidence type="ECO:0000256" key="3">
    <source>
        <dbReference type="ARBA" id="ARBA00022801"/>
    </source>
</evidence>
<dbReference type="InterPro" id="IPR000997">
    <property type="entry name" value="Cholinesterase"/>
</dbReference>
<evidence type="ECO:0000256" key="8">
    <source>
        <dbReference type="PIRSR" id="PIRSR600997-1"/>
    </source>
</evidence>
<dbReference type="Proteomes" id="UP000807504">
    <property type="component" value="Unassembled WGS sequence"/>
</dbReference>
<dbReference type="EMBL" id="JABXBU010002228">
    <property type="protein sequence ID" value="KAF8771440.1"/>
    <property type="molecule type" value="Genomic_DNA"/>
</dbReference>
<evidence type="ECO:0000256" key="5">
    <source>
        <dbReference type="ARBA" id="ARBA00023157"/>
    </source>
</evidence>
<keyword evidence="2" id="KW-0719">Serine esterase</keyword>
<evidence type="ECO:0000256" key="9">
    <source>
        <dbReference type="RuleBase" id="RU361235"/>
    </source>
</evidence>
<evidence type="ECO:0000259" key="10">
    <source>
        <dbReference type="Pfam" id="PF00135"/>
    </source>
</evidence>
<feature type="domain" description="Carboxylesterase type B" evidence="10">
    <location>
        <begin position="21"/>
        <end position="519"/>
    </location>
</feature>
<evidence type="ECO:0000313" key="11">
    <source>
        <dbReference type="EMBL" id="KAF8771440.1"/>
    </source>
</evidence>
<evidence type="ECO:0000256" key="4">
    <source>
        <dbReference type="ARBA" id="ARBA00022867"/>
    </source>
</evidence>
<organism evidence="11 12">
    <name type="scientific">Argiope bruennichi</name>
    <name type="common">Wasp spider</name>
    <name type="synonym">Aranea bruennichi</name>
    <dbReference type="NCBI Taxonomy" id="94029"/>
    <lineage>
        <taxon>Eukaryota</taxon>
        <taxon>Metazoa</taxon>
        <taxon>Ecdysozoa</taxon>
        <taxon>Arthropoda</taxon>
        <taxon>Chelicerata</taxon>
        <taxon>Arachnida</taxon>
        <taxon>Araneae</taxon>
        <taxon>Araneomorphae</taxon>
        <taxon>Entelegynae</taxon>
        <taxon>Araneoidea</taxon>
        <taxon>Araneidae</taxon>
        <taxon>Argiope</taxon>
    </lineage>
</organism>
<proteinExistence type="inferred from homology"/>
<dbReference type="InterPro" id="IPR002018">
    <property type="entry name" value="CarbesteraseB"/>
</dbReference>
<dbReference type="EC" id="3.1.1.-" evidence="9"/>
<protein>
    <recommendedName>
        <fullName evidence="9">Carboxylic ester hydrolase</fullName>
        <ecNumber evidence="9">3.1.1.-</ecNumber>
    </recommendedName>
</protein>
<comment type="caution">
    <text evidence="11">The sequence shown here is derived from an EMBL/GenBank/DDBJ whole genome shotgun (WGS) entry which is preliminary data.</text>
</comment>
<dbReference type="InterPro" id="IPR019819">
    <property type="entry name" value="Carboxylesterase_B_CS"/>
</dbReference>